<dbReference type="Proteomes" id="UP000435112">
    <property type="component" value="Unassembled WGS sequence"/>
</dbReference>
<sequence>MNLRSLLVTVIVAASLSAVWAATTKVVPGSQRRYAVGDIIIHYRLLRERWGS</sequence>
<evidence type="ECO:0000313" key="6">
    <source>
        <dbReference type="Proteomes" id="UP000434957"/>
    </source>
</evidence>
<evidence type="ECO:0000313" key="2">
    <source>
        <dbReference type="EMBL" id="KAE8965792.1"/>
    </source>
</evidence>
<proteinExistence type="predicted"/>
<comment type="caution">
    <text evidence="4">The sequence shown here is derived from an EMBL/GenBank/DDBJ whole genome shotgun (WGS) entry which is preliminary data.</text>
</comment>
<dbReference type="EMBL" id="QXFU01003522">
    <property type="protein sequence ID" value="KAE8974715.1"/>
    <property type="molecule type" value="Genomic_DNA"/>
</dbReference>
<keyword evidence="1" id="KW-0732">Signal</keyword>
<feature type="chain" id="PRO_5036167202" description="RxLR effector protein" evidence="1">
    <location>
        <begin position="22"/>
        <end position="52"/>
    </location>
</feature>
<organism evidence="4 6">
    <name type="scientific">Phytophthora rubi</name>
    <dbReference type="NCBI Taxonomy" id="129364"/>
    <lineage>
        <taxon>Eukaryota</taxon>
        <taxon>Sar</taxon>
        <taxon>Stramenopiles</taxon>
        <taxon>Oomycota</taxon>
        <taxon>Peronosporomycetes</taxon>
        <taxon>Peronosporales</taxon>
        <taxon>Peronosporaceae</taxon>
        <taxon>Phytophthora</taxon>
    </lineage>
</organism>
<evidence type="ECO:0000313" key="7">
    <source>
        <dbReference type="Proteomes" id="UP000435112"/>
    </source>
</evidence>
<feature type="signal peptide" evidence="1">
    <location>
        <begin position="1"/>
        <end position="21"/>
    </location>
</feature>
<dbReference type="Proteomes" id="UP000429607">
    <property type="component" value="Unassembled WGS sequence"/>
</dbReference>
<reference evidence="4 6" key="1">
    <citation type="submission" date="2018-08" db="EMBL/GenBank/DDBJ databases">
        <title>Genomic investigation of the strawberry pathogen Phytophthora fragariae indicates pathogenicity is determined by transcriptional variation in three key races.</title>
        <authorList>
            <person name="Adams T.M."/>
            <person name="Armitage A.D."/>
            <person name="Sobczyk M.K."/>
            <person name="Bates H.J."/>
            <person name="Dunwell J.M."/>
            <person name="Nellist C.F."/>
            <person name="Harrison R.J."/>
        </authorList>
    </citation>
    <scope>NUCLEOTIDE SEQUENCE [LARGE SCALE GENOMIC DNA]</scope>
    <source>
        <strain evidence="2 5">SCRP249</strain>
        <strain evidence="3 7">SCRP324</strain>
        <strain evidence="4 6">SCRP333</strain>
    </source>
</reference>
<evidence type="ECO:0000313" key="3">
    <source>
        <dbReference type="EMBL" id="KAE8974715.1"/>
    </source>
</evidence>
<name>A0A6A4CBJ6_9STRA</name>
<evidence type="ECO:0000313" key="4">
    <source>
        <dbReference type="EMBL" id="KAE9284113.1"/>
    </source>
</evidence>
<dbReference type="EMBL" id="QXFT01003616">
    <property type="protein sequence ID" value="KAE9284113.1"/>
    <property type="molecule type" value="Genomic_DNA"/>
</dbReference>
<accession>A0A6A4CBJ6</accession>
<evidence type="ECO:0000313" key="5">
    <source>
        <dbReference type="Proteomes" id="UP000429607"/>
    </source>
</evidence>
<dbReference type="Proteomes" id="UP000434957">
    <property type="component" value="Unassembled WGS sequence"/>
</dbReference>
<dbReference type="AlphaFoldDB" id="A0A6A4CBJ6"/>
<protein>
    <recommendedName>
        <fullName evidence="8">RxLR effector protein</fullName>
    </recommendedName>
</protein>
<dbReference type="OrthoDB" id="10378030at2759"/>
<keyword evidence="6" id="KW-1185">Reference proteome</keyword>
<dbReference type="EMBL" id="QXFV01005229">
    <property type="protein sequence ID" value="KAE8965792.1"/>
    <property type="molecule type" value="Genomic_DNA"/>
</dbReference>
<evidence type="ECO:0000256" key="1">
    <source>
        <dbReference type="SAM" id="SignalP"/>
    </source>
</evidence>
<gene>
    <name evidence="2" type="ORF">PR001_g28615</name>
    <name evidence="3" type="ORF">PR002_g25823</name>
    <name evidence="4" type="ORF">PR003_g26939</name>
</gene>
<evidence type="ECO:0008006" key="8">
    <source>
        <dbReference type="Google" id="ProtNLM"/>
    </source>
</evidence>